<feature type="domain" description="DUF4401" evidence="2">
    <location>
        <begin position="35"/>
        <end position="371"/>
    </location>
</feature>
<dbReference type="RefSeq" id="WP_065309966.1">
    <property type="nucleotide sequence ID" value="NZ_LOCQ01000060.1"/>
</dbReference>
<feature type="transmembrane region" description="Helical" evidence="1">
    <location>
        <begin position="98"/>
        <end position="115"/>
    </location>
</feature>
<keyword evidence="4" id="KW-1185">Reference proteome</keyword>
<evidence type="ECO:0000256" key="1">
    <source>
        <dbReference type="SAM" id="Phobius"/>
    </source>
</evidence>
<dbReference type="OrthoDB" id="4868247at2"/>
<sequence>MSTVKVHPLGELIQDATRAGVLPANVTLPVQDVRPWPVVLMTALGAWLAALPLVLALGFMLGSFLEKGGGTYIVAILALGVAVMLIRPRGVSLFVEQLGVPCVLVGGGLLGYALFRDLDDQIAALVLSLVSLAYAAILQRDWLRVLLGVVACGLLALGSIGSHYSWSYGNDSATLYLAWMLALGIWLGAHWLQKNSYDDGRGAPVAAYIESVSTGWVLAILLGLVSWSGKTFMMSATVGDGLMTDLANDLTTRYGGSWYAQWLPVLSVAMVVAGAFWMQRRWPSLRQLPAAGVALVLAVLAWYLPALGPVLLVLAFCVTSARLRVAVAAGVAAAWVIGSFYYLLAWPLATKALVLATAGVVLGVLSWLATRGALLNLADKPASAQASHPRAARAGLLAGLLLVLLVANGGIWQKEQLIAKGEPVFIALAPADPRSLMQGDFMRLNFLGFGAFEDLDSMDRRTARPHVLLLRDARGVATVQGRDDGKPLAPGALRMELTPKDGRWVLVTDAWFFKEGEAQRWEKARFGEFRVMPDGRALLVGMRDENLVPL</sequence>
<dbReference type="EMBL" id="LOCQ01000060">
    <property type="protein sequence ID" value="OBV37589.1"/>
    <property type="molecule type" value="Genomic_DNA"/>
</dbReference>
<feature type="transmembrane region" description="Helical" evidence="1">
    <location>
        <begin position="69"/>
        <end position="86"/>
    </location>
</feature>
<dbReference type="Pfam" id="PF14351">
    <property type="entry name" value="DUF4401"/>
    <property type="match status" value="1"/>
</dbReference>
<feature type="transmembrane region" description="Helical" evidence="1">
    <location>
        <begin position="205"/>
        <end position="227"/>
    </location>
</feature>
<dbReference type="InterPro" id="IPR025833">
    <property type="entry name" value="GDYXXLXY"/>
</dbReference>
<keyword evidence="1" id="KW-0812">Transmembrane</keyword>
<feature type="transmembrane region" description="Helical" evidence="1">
    <location>
        <begin position="121"/>
        <end position="138"/>
    </location>
</feature>
<feature type="transmembrane region" description="Helical" evidence="1">
    <location>
        <begin position="322"/>
        <end position="345"/>
    </location>
</feature>
<keyword evidence="1" id="KW-1133">Transmembrane helix</keyword>
<dbReference type="STRING" id="1747903.ASR47_1003251"/>
<feature type="transmembrane region" description="Helical" evidence="1">
    <location>
        <begin position="38"/>
        <end position="63"/>
    </location>
</feature>
<feature type="transmembrane region" description="Helical" evidence="1">
    <location>
        <begin position="352"/>
        <end position="370"/>
    </location>
</feature>
<name>A0A1A7BXW6_9BURK</name>
<feature type="transmembrane region" description="Helical" evidence="1">
    <location>
        <begin position="259"/>
        <end position="278"/>
    </location>
</feature>
<gene>
    <name evidence="3" type="ORF">ASR47_1003251</name>
</gene>
<proteinExistence type="predicted"/>
<feature type="transmembrane region" description="Helical" evidence="1">
    <location>
        <begin position="290"/>
        <end position="316"/>
    </location>
</feature>
<reference evidence="3 4" key="1">
    <citation type="submission" date="2016-04" db="EMBL/GenBank/DDBJ databases">
        <title>Draft genome sequence of Janthinobacterium psychrotolerans sp. nov., isolated from freshwater sediments in Denmark.</title>
        <authorList>
            <person name="Gong X."/>
            <person name="Skrivergaard S."/>
            <person name="Korsgaard B.S."/>
            <person name="Schreiber L."/>
            <person name="Marshall I.P."/>
            <person name="Finster K."/>
            <person name="Schramm A."/>
        </authorList>
    </citation>
    <scope>NUCLEOTIDE SEQUENCE [LARGE SCALE GENOMIC DNA]</scope>
    <source>
        <strain evidence="3 4">S3-2</strain>
    </source>
</reference>
<evidence type="ECO:0000313" key="3">
    <source>
        <dbReference type="EMBL" id="OBV37589.1"/>
    </source>
</evidence>
<dbReference type="PATRIC" id="fig|1747903.4.peg.1112"/>
<dbReference type="Proteomes" id="UP000092713">
    <property type="component" value="Unassembled WGS sequence"/>
</dbReference>
<feature type="transmembrane region" description="Helical" evidence="1">
    <location>
        <begin position="176"/>
        <end position="193"/>
    </location>
</feature>
<dbReference type="InterPro" id="IPR025513">
    <property type="entry name" value="DUF4401"/>
</dbReference>
<feature type="transmembrane region" description="Helical" evidence="1">
    <location>
        <begin position="390"/>
        <end position="411"/>
    </location>
</feature>
<dbReference type="Pfam" id="PF14345">
    <property type="entry name" value="GDYXXLXY"/>
    <property type="match status" value="1"/>
</dbReference>
<keyword evidence="1" id="KW-0472">Membrane</keyword>
<dbReference type="AlphaFoldDB" id="A0A1A7BXW6"/>
<feature type="transmembrane region" description="Helical" evidence="1">
    <location>
        <begin position="145"/>
        <end position="164"/>
    </location>
</feature>
<evidence type="ECO:0000259" key="2">
    <source>
        <dbReference type="Pfam" id="PF14351"/>
    </source>
</evidence>
<protein>
    <submittedName>
        <fullName evidence="3">Putative membrane-anchored protein</fullName>
    </submittedName>
</protein>
<comment type="caution">
    <text evidence="3">The sequence shown here is derived from an EMBL/GenBank/DDBJ whole genome shotgun (WGS) entry which is preliminary data.</text>
</comment>
<accession>A0A1A7BXW6</accession>
<organism evidence="3 4">
    <name type="scientific">Janthinobacterium psychrotolerans</name>
    <dbReference type="NCBI Taxonomy" id="1747903"/>
    <lineage>
        <taxon>Bacteria</taxon>
        <taxon>Pseudomonadati</taxon>
        <taxon>Pseudomonadota</taxon>
        <taxon>Betaproteobacteria</taxon>
        <taxon>Burkholderiales</taxon>
        <taxon>Oxalobacteraceae</taxon>
        <taxon>Janthinobacterium</taxon>
    </lineage>
</organism>
<evidence type="ECO:0000313" key="4">
    <source>
        <dbReference type="Proteomes" id="UP000092713"/>
    </source>
</evidence>